<feature type="compositionally biased region" description="Polar residues" evidence="1">
    <location>
        <begin position="125"/>
        <end position="141"/>
    </location>
</feature>
<proteinExistence type="predicted"/>
<keyword evidence="3" id="KW-1185">Reference proteome</keyword>
<protein>
    <submittedName>
        <fullName evidence="2">Uncharacterized protein</fullName>
    </submittedName>
</protein>
<reference evidence="2" key="1">
    <citation type="journal article" date="2020" name="Fungal Divers.">
        <title>Resolving the Mortierellaceae phylogeny through synthesis of multi-gene phylogenetics and phylogenomics.</title>
        <authorList>
            <person name="Vandepol N."/>
            <person name="Liber J."/>
            <person name="Desiro A."/>
            <person name="Na H."/>
            <person name="Kennedy M."/>
            <person name="Barry K."/>
            <person name="Grigoriev I.V."/>
            <person name="Miller A.N."/>
            <person name="O'Donnell K."/>
            <person name="Stajich J.E."/>
            <person name="Bonito G."/>
        </authorList>
    </citation>
    <scope>NUCLEOTIDE SEQUENCE</scope>
    <source>
        <strain evidence="2">MES-2147</strain>
    </source>
</reference>
<accession>A0A9P6LST9</accession>
<feature type="region of interest" description="Disordered" evidence="1">
    <location>
        <begin position="101"/>
        <end position="141"/>
    </location>
</feature>
<evidence type="ECO:0000256" key="1">
    <source>
        <dbReference type="SAM" id="MobiDB-lite"/>
    </source>
</evidence>
<evidence type="ECO:0000313" key="3">
    <source>
        <dbReference type="Proteomes" id="UP000749646"/>
    </source>
</evidence>
<comment type="caution">
    <text evidence="2">The sequence shown here is derived from an EMBL/GenBank/DDBJ whole genome shotgun (WGS) entry which is preliminary data.</text>
</comment>
<gene>
    <name evidence="2" type="ORF">BGZ65_002937</name>
</gene>
<feature type="compositionally biased region" description="Polar residues" evidence="1">
    <location>
        <begin position="101"/>
        <end position="112"/>
    </location>
</feature>
<evidence type="ECO:0000313" key="2">
    <source>
        <dbReference type="EMBL" id="KAF9935865.1"/>
    </source>
</evidence>
<sequence length="155" mass="17403">MTKKPTKEYEAILDAKYGKFATQTPQLPSSSGQLCHINPIVDKSTLRFEVHFDTSNKELNPRELALEKPIIIHRATEPLSEPTDLRRILVREVECLTPQRIASRQSTSSNTFSRSIARSPRSSSNTLLMPSDDNLSGAKSTYTLGNHLSKQVEYT</sequence>
<dbReference type="EMBL" id="JAAAHW010009829">
    <property type="protein sequence ID" value="KAF9935865.1"/>
    <property type="molecule type" value="Genomic_DNA"/>
</dbReference>
<feature type="compositionally biased region" description="Low complexity" evidence="1">
    <location>
        <begin position="113"/>
        <end position="124"/>
    </location>
</feature>
<organism evidence="2 3">
    <name type="scientific">Modicella reniformis</name>
    <dbReference type="NCBI Taxonomy" id="1440133"/>
    <lineage>
        <taxon>Eukaryota</taxon>
        <taxon>Fungi</taxon>
        <taxon>Fungi incertae sedis</taxon>
        <taxon>Mucoromycota</taxon>
        <taxon>Mortierellomycotina</taxon>
        <taxon>Mortierellomycetes</taxon>
        <taxon>Mortierellales</taxon>
        <taxon>Mortierellaceae</taxon>
        <taxon>Modicella</taxon>
    </lineage>
</organism>
<dbReference type="Proteomes" id="UP000749646">
    <property type="component" value="Unassembled WGS sequence"/>
</dbReference>
<dbReference type="AlphaFoldDB" id="A0A9P6LST9"/>
<dbReference type="OrthoDB" id="10590969at2759"/>
<name>A0A9P6LST9_9FUNG</name>